<reference evidence="2" key="2">
    <citation type="journal article" date="2020" name="Nat. Commun.">
        <title>Large-scale genome sequencing of mycorrhizal fungi provides insights into the early evolution of symbiotic traits.</title>
        <authorList>
            <person name="Miyauchi S."/>
            <person name="Kiss E."/>
            <person name="Kuo A."/>
            <person name="Drula E."/>
            <person name="Kohler A."/>
            <person name="Sanchez-Garcia M."/>
            <person name="Morin E."/>
            <person name="Andreopoulos B."/>
            <person name="Barry K.W."/>
            <person name="Bonito G."/>
            <person name="Buee M."/>
            <person name="Carver A."/>
            <person name="Chen C."/>
            <person name="Cichocki N."/>
            <person name="Clum A."/>
            <person name="Culley D."/>
            <person name="Crous P.W."/>
            <person name="Fauchery L."/>
            <person name="Girlanda M."/>
            <person name="Hayes R.D."/>
            <person name="Keri Z."/>
            <person name="LaButti K."/>
            <person name="Lipzen A."/>
            <person name="Lombard V."/>
            <person name="Magnuson J."/>
            <person name="Maillard F."/>
            <person name="Murat C."/>
            <person name="Nolan M."/>
            <person name="Ohm R.A."/>
            <person name="Pangilinan J."/>
            <person name="Pereira M.F."/>
            <person name="Perotto S."/>
            <person name="Peter M."/>
            <person name="Pfister S."/>
            <person name="Riley R."/>
            <person name="Sitrit Y."/>
            <person name="Stielow J.B."/>
            <person name="Szollosi G."/>
            <person name="Zifcakova L."/>
            <person name="Stursova M."/>
            <person name="Spatafora J.W."/>
            <person name="Tedersoo L."/>
            <person name="Vaario L.M."/>
            <person name="Yamada A."/>
            <person name="Yan M."/>
            <person name="Wang P."/>
            <person name="Xu J."/>
            <person name="Bruns T."/>
            <person name="Baldrian P."/>
            <person name="Vilgalys R."/>
            <person name="Dunand C."/>
            <person name="Henrissat B."/>
            <person name="Grigoriev I.V."/>
            <person name="Hibbett D."/>
            <person name="Nagy L.G."/>
            <person name="Martin F.M."/>
        </authorList>
    </citation>
    <scope>NUCLEOTIDE SEQUENCE</scope>
    <source>
        <strain evidence="2">BED1</strain>
    </source>
</reference>
<keyword evidence="1" id="KW-0472">Membrane</keyword>
<comment type="caution">
    <text evidence="2">The sequence shown here is derived from an EMBL/GenBank/DDBJ whole genome shotgun (WGS) entry which is preliminary data.</text>
</comment>
<keyword evidence="1" id="KW-1133">Transmembrane helix</keyword>
<keyword evidence="1" id="KW-0812">Transmembrane</keyword>
<evidence type="ECO:0000313" key="2">
    <source>
        <dbReference type="EMBL" id="KAF8415009.1"/>
    </source>
</evidence>
<protein>
    <submittedName>
        <fullName evidence="2">Uncharacterized protein</fullName>
    </submittedName>
</protein>
<keyword evidence="3" id="KW-1185">Reference proteome</keyword>
<feature type="transmembrane region" description="Helical" evidence="1">
    <location>
        <begin position="38"/>
        <end position="63"/>
    </location>
</feature>
<dbReference type="EMBL" id="WHUW01000387">
    <property type="protein sequence ID" value="KAF8415009.1"/>
    <property type="molecule type" value="Genomic_DNA"/>
</dbReference>
<name>A0AAD4G5Y4_BOLED</name>
<evidence type="ECO:0000256" key="1">
    <source>
        <dbReference type="SAM" id="Phobius"/>
    </source>
</evidence>
<sequence length="130" mass="14353">MTTNLLGSGLLAYRIWMIDRDTSGVVRVPPRSGVTATLLLRVLIDAAVLYTFALIALLLCYAFQSIGQLVLVGYGTAHNIHRVLHGPRSHRHRKEQLFSCPFRCAVASSLCKSNTESSEPRVSDVRRSSV</sequence>
<dbReference type="Proteomes" id="UP001194468">
    <property type="component" value="Unassembled WGS sequence"/>
</dbReference>
<proteinExistence type="predicted"/>
<organism evidence="2 3">
    <name type="scientific">Boletus edulis BED1</name>
    <dbReference type="NCBI Taxonomy" id="1328754"/>
    <lineage>
        <taxon>Eukaryota</taxon>
        <taxon>Fungi</taxon>
        <taxon>Dikarya</taxon>
        <taxon>Basidiomycota</taxon>
        <taxon>Agaricomycotina</taxon>
        <taxon>Agaricomycetes</taxon>
        <taxon>Agaricomycetidae</taxon>
        <taxon>Boletales</taxon>
        <taxon>Boletineae</taxon>
        <taxon>Boletaceae</taxon>
        <taxon>Boletoideae</taxon>
        <taxon>Boletus</taxon>
    </lineage>
</organism>
<gene>
    <name evidence="2" type="ORF">L210DRAFT_3588765</name>
</gene>
<dbReference type="AlphaFoldDB" id="A0AAD4G5Y4"/>
<accession>A0AAD4G5Y4</accession>
<evidence type="ECO:0000313" key="3">
    <source>
        <dbReference type="Proteomes" id="UP001194468"/>
    </source>
</evidence>
<reference evidence="2" key="1">
    <citation type="submission" date="2019-10" db="EMBL/GenBank/DDBJ databases">
        <authorList>
            <consortium name="DOE Joint Genome Institute"/>
            <person name="Kuo A."/>
            <person name="Miyauchi S."/>
            <person name="Kiss E."/>
            <person name="Drula E."/>
            <person name="Kohler A."/>
            <person name="Sanchez-Garcia M."/>
            <person name="Andreopoulos B."/>
            <person name="Barry K.W."/>
            <person name="Bonito G."/>
            <person name="Buee M."/>
            <person name="Carver A."/>
            <person name="Chen C."/>
            <person name="Cichocki N."/>
            <person name="Clum A."/>
            <person name="Culley D."/>
            <person name="Crous P.W."/>
            <person name="Fauchery L."/>
            <person name="Girlanda M."/>
            <person name="Hayes R."/>
            <person name="Keri Z."/>
            <person name="LaButti K."/>
            <person name="Lipzen A."/>
            <person name="Lombard V."/>
            <person name="Magnuson J."/>
            <person name="Maillard F."/>
            <person name="Morin E."/>
            <person name="Murat C."/>
            <person name="Nolan M."/>
            <person name="Ohm R."/>
            <person name="Pangilinan J."/>
            <person name="Pereira M."/>
            <person name="Perotto S."/>
            <person name="Peter M."/>
            <person name="Riley R."/>
            <person name="Sitrit Y."/>
            <person name="Stielow B."/>
            <person name="Szollosi G."/>
            <person name="Zifcakova L."/>
            <person name="Stursova M."/>
            <person name="Spatafora J.W."/>
            <person name="Tedersoo L."/>
            <person name="Vaario L.-M."/>
            <person name="Yamada A."/>
            <person name="Yan M."/>
            <person name="Wang P."/>
            <person name="Xu J."/>
            <person name="Bruns T."/>
            <person name="Baldrian P."/>
            <person name="Vilgalys R."/>
            <person name="Henrissat B."/>
            <person name="Grigoriev I.V."/>
            <person name="Hibbett D."/>
            <person name="Nagy L.G."/>
            <person name="Martin F.M."/>
        </authorList>
    </citation>
    <scope>NUCLEOTIDE SEQUENCE</scope>
    <source>
        <strain evidence="2">BED1</strain>
    </source>
</reference>